<dbReference type="Proteomes" id="UP001327560">
    <property type="component" value="Chromosome 2"/>
</dbReference>
<protein>
    <submittedName>
        <fullName evidence="4">Sister chromatid cohesion protein DCC1</fullName>
    </submittedName>
</protein>
<feature type="region of interest" description="Disordered" evidence="3">
    <location>
        <begin position="427"/>
        <end position="451"/>
    </location>
</feature>
<keyword evidence="5" id="KW-1185">Reference proteome</keyword>
<dbReference type="InterPro" id="IPR019128">
    <property type="entry name" value="Dcc1"/>
</dbReference>
<evidence type="ECO:0000313" key="4">
    <source>
        <dbReference type="EMBL" id="WOK96497.1"/>
    </source>
</evidence>
<dbReference type="Pfam" id="PF09724">
    <property type="entry name" value="Dcc1"/>
    <property type="match status" value="1"/>
</dbReference>
<evidence type="ECO:0000256" key="3">
    <source>
        <dbReference type="SAM" id="MobiDB-lite"/>
    </source>
</evidence>
<dbReference type="GO" id="GO:0034088">
    <property type="term" value="P:maintenance of mitotic sister chromatid cohesion"/>
    <property type="evidence" value="ECO:0007669"/>
    <property type="project" value="TreeGrafter"/>
</dbReference>
<comment type="similarity">
    <text evidence="1">Belongs to the DCC1 family.</text>
</comment>
<evidence type="ECO:0000256" key="1">
    <source>
        <dbReference type="ARBA" id="ARBA00007017"/>
    </source>
</evidence>
<organism evidence="4 5">
    <name type="scientific">Canna indica</name>
    <name type="common">Indian-shot</name>
    <dbReference type="NCBI Taxonomy" id="4628"/>
    <lineage>
        <taxon>Eukaryota</taxon>
        <taxon>Viridiplantae</taxon>
        <taxon>Streptophyta</taxon>
        <taxon>Embryophyta</taxon>
        <taxon>Tracheophyta</taxon>
        <taxon>Spermatophyta</taxon>
        <taxon>Magnoliopsida</taxon>
        <taxon>Liliopsida</taxon>
        <taxon>Zingiberales</taxon>
        <taxon>Cannaceae</taxon>
        <taxon>Canna</taxon>
    </lineage>
</organism>
<dbReference type="PANTHER" id="PTHR13395:SF6">
    <property type="entry name" value="SISTER CHROMATID COHESION PROTEIN DCC1"/>
    <property type="match status" value="1"/>
</dbReference>
<dbReference type="GO" id="GO:0006260">
    <property type="term" value="P:DNA replication"/>
    <property type="evidence" value="ECO:0007669"/>
    <property type="project" value="UniProtKB-KW"/>
</dbReference>
<reference evidence="4 5" key="1">
    <citation type="submission" date="2023-10" db="EMBL/GenBank/DDBJ databases">
        <title>Chromosome-scale genome assembly provides insights into flower coloration mechanisms of Canna indica.</title>
        <authorList>
            <person name="Li C."/>
        </authorList>
    </citation>
    <scope>NUCLEOTIDE SEQUENCE [LARGE SCALE GENOMIC DNA]</scope>
    <source>
        <tissue evidence="4">Flower</tissue>
    </source>
</reference>
<dbReference type="EMBL" id="CP136891">
    <property type="protein sequence ID" value="WOK96497.1"/>
    <property type="molecule type" value="Genomic_DNA"/>
</dbReference>
<gene>
    <name evidence="4" type="ORF">Cni_G05204</name>
</gene>
<dbReference type="PANTHER" id="PTHR13395">
    <property type="entry name" value="SISTER CHROMATID COHESION PROTEIN DCC1-RELATED"/>
    <property type="match status" value="1"/>
</dbReference>
<accession>A0AAQ3JWS1</accession>
<dbReference type="GO" id="GO:0031390">
    <property type="term" value="C:Ctf18 RFC-like complex"/>
    <property type="evidence" value="ECO:0007669"/>
    <property type="project" value="InterPro"/>
</dbReference>
<proteinExistence type="inferred from homology"/>
<evidence type="ECO:0000256" key="2">
    <source>
        <dbReference type="ARBA" id="ARBA00022705"/>
    </source>
</evidence>
<dbReference type="AlphaFoldDB" id="A0AAQ3JWS1"/>
<dbReference type="GO" id="GO:0000785">
    <property type="term" value="C:chromatin"/>
    <property type="evidence" value="ECO:0007669"/>
    <property type="project" value="TreeGrafter"/>
</dbReference>
<keyword evidence="2" id="KW-0235">DNA replication</keyword>
<sequence length="451" mass="50652">MEVEDKELRGGAESVLNLAQGSSISIRYHSLFGDYNDLLLLEADEAFLPDILQNRVTIRGQTNEEAVLCTPSATYAMKSVGTSNSVFLIPPGKPILVSVNDTCSDNKANPSAVTEEVSSIIKVASTNMELVLVAPSLDKLKSLLHERPYKLNEDLEVESRGNVGLYRWHDLLEQIQASEQELKDGLKLFSAVEIDGFWRVIDGKTMDEILSMVLNNSILQGWPLNALKEDEVVSVLETDGYPQKIILHCLETFGIMVEGSDGKLWSLDEKKVCLHFALVALGGGMMKLDIFLQKWKHSVPSGMQADLKMLEGEVLYEKLGFETWIHAFRASALPSSPAMRFAALFRERSKWEWKDLEPYIRDLRVPGLSLEGLLIKYTRRTQPSADVEPIFSASVGDIPENYVHQWYTKDMFMKAYSRFIKPIPGEEDWPHEDHAPSGPPTCNVLPGRPRK</sequence>
<dbReference type="GO" id="GO:0000775">
    <property type="term" value="C:chromosome, centromeric region"/>
    <property type="evidence" value="ECO:0007669"/>
    <property type="project" value="TreeGrafter"/>
</dbReference>
<name>A0AAQ3JWS1_9LILI</name>
<evidence type="ECO:0000313" key="5">
    <source>
        <dbReference type="Proteomes" id="UP001327560"/>
    </source>
</evidence>